<protein>
    <submittedName>
        <fullName evidence="2">Uncharacterized protein</fullName>
    </submittedName>
</protein>
<dbReference type="Proteomes" id="UP000283269">
    <property type="component" value="Unassembled WGS sequence"/>
</dbReference>
<sequence length="75" mass="7698">MAATNWMTPLPTPSAEGDAGALQTRTYPKGATPEHELFVDELAGTGTKGSVPDVKKSSGGGACFGSANYAVIHQF</sequence>
<evidence type="ECO:0000256" key="1">
    <source>
        <dbReference type="SAM" id="MobiDB-lite"/>
    </source>
</evidence>
<comment type="caution">
    <text evidence="2">The sequence shown here is derived from an EMBL/GenBank/DDBJ whole genome shotgun (WGS) entry which is preliminary data.</text>
</comment>
<feature type="region of interest" description="Disordered" evidence="1">
    <location>
        <begin position="1"/>
        <end position="25"/>
    </location>
</feature>
<accession>A0A409XR33</accession>
<reference evidence="2 3" key="1">
    <citation type="journal article" date="2018" name="Evol. Lett.">
        <title>Horizontal gene cluster transfer increased hallucinogenic mushroom diversity.</title>
        <authorList>
            <person name="Reynolds H.T."/>
            <person name="Vijayakumar V."/>
            <person name="Gluck-Thaler E."/>
            <person name="Korotkin H.B."/>
            <person name="Matheny P.B."/>
            <person name="Slot J.C."/>
        </authorList>
    </citation>
    <scope>NUCLEOTIDE SEQUENCE [LARGE SCALE GENOMIC DNA]</scope>
    <source>
        <strain evidence="2 3">2631</strain>
    </source>
</reference>
<name>A0A409XR33_PSICY</name>
<dbReference type="AlphaFoldDB" id="A0A409XR33"/>
<dbReference type="InParanoid" id="A0A409XR33"/>
<organism evidence="2 3">
    <name type="scientific">Psilocybe cyanescens</name>
    <dbReference type="NCBI Taxonomy" id="93625"/>
    <lineage>
        <taxon>Eukaryota</taxon>
        <taxon>Fungi</taxon>
        <taxon>Dikarya</taxon>
        <taxon>Basidiomycota</taxon>
        <taxon>Agaricomycotina</taxon>
        <taxon>Agaricomycetes</taxon>
        <taxon>Agaricomycetidae</taxon>
        <taxon>Agaricales</taxon>
        <taxon>Agaricineae</taxon>
        <taxon>Strophariaceae</taxon>
        <taxon>Psilocybe</taxon>
    </lineage>
</organism>
<keyword evidence="3" id="KW-1185">Reference proteome</keyword>
<proteinExistence type="predicted"/>
<evidence type="ECO:0000313" key="3">
    <source>
        <dbReference type="Proteomes" id="UP000283269"/>
    </source>
</evidence>
<dbReference type="EMBL" id="NHYD01000819">
    <property type="protein sequence ID" value="PPQ93174.1"/>
    <property type="molecule type" value="Genomic_DNA"/>
</dbReference>
<gene>
    <name evidence="2" type="ORF">CVT25_002828</name>
</gene>
<evidence type="ECO:0000313" key="2">
    <source>
        <dbReference type="EMBL" id="PPQ93174.1"/>
    </source>
</evidence>